<dbReference type="EMBL" id="CADEAL010004291">
    <property type="protein sequence ID" value="CAB1456268.1"/>
    <property type="molecule type" value="Genomic_DNA"/>
</dbReference>
<feature type="region of interest" description="Disordered" evidence="1">
    <location>
        <begin position="79"/>
        <end position="107"/>
    </location>
</feature>
<proteinExistence type="predicted"/>
<organism evidence="2 3">
    <name type="scientific">Pleuronectes platessa</name>
    <name type="common">European plaice</name>
    <dbReference type="NCBI Taxonomy" id="8262"/>
    <lineage>
        <taxon>Eukaryota</taxon>
        <taxon>Metazoa</taxon>
        <taxon>Chordata</taxon>
        <taxon>Craniata</taxon>
        <taxon>Vertebrata</taxon>
        <taxon>Euteleostomi</taxon>
        <taxon>Actinopterygii</taxon>
        <taxon>Neopterygii</taxon>
        <taxon>Teleostei</taxon>
        <taxon>Neoteleostei</taxon>
        <taxon>Acanthomorphata</taxon>
        <taxon>Carangaria</taxon>
        <taxon>Pleuronectiformes</taxon>
        <taxon>Pleuronectoidei</taxon>
        <taxon>Pleuronectidae</taxon>
        <taxon>Pleuronectes</taxon>
    </lineage>
</organism>
<protein>
    <submittedName>
        <fullName evidence="2">Uncharacterized protein</fullName>
    </submittedName>
</protein>
<accession>A0A9N7Z5H0</accession>
<evidence type="ECO:0000256" key="1">
    <source>
        <dbReference type="SAM" id="MobiDB-lite"/>
    </source>
</evidence>
<comment type="caution">
    <text evidence="2">The sequence shown here is derived from an EMBL/GenBank/DDBJ whole genome shotgun (WGS) entry which is preliminary data.</text>
</comment>
<evidence type="ECO:0000313" key="3">
    <source>
        <dbReference type="Proteomes" id="UP001153269"/>
    </source>
</evidence>
<evidence type="ECO:0000313" key="2">
    <source>
        <dbReference type="EMBL" id="CAB1456268.1"/>
    </source>
</evidence>
<sequence length="107" mass="11961">MRLRSNEIQRVSQMVFDAPADQDFQGAFQLKVNRYIGAAVGGRDGALNHAIIIIPNDNREWGKWLIMIMMMETVDSVGEAQPTVERTQLDLEQGPRQGVWEGSDSAS</sequence>
<dbReference type="AlphaFoldDB" id="A0A9N7Z5H0"/>
<name>A0A9N7Z5H0_PLEPL</name>
<gene>
    <name evidence="2" type="ORF">PLEPLA_LOCUS44052</name>
</gene>
<keyword evidence="3" id="KW-1185">Reference proteome</keyword>
<dbReference type="Proteomes" id="UP001153269">
    <property type="component" value="Unassembled WGS sequence"/>
</dbReference>
<reference evidence="2" key="1">
    <citation type="submission" date="2020-03" db="EMBL/GenBank/DDBJ databases">
        <authorList>
            <person name="Weist P."/>
        </authorList>
    </citation>
    <scope>NUCLEOTIDE SEQUENCE</scope>
</reference>